<protein>
    <recommendedName>
        <fullName evidence="7 8">Ribonuclease P protein component</fullName>
        <shortName evidence="7">RNase P protein</shortName>
        <shortName evidence="7">RNaseP protein</shortName>
        <ecNumber evidence="7 8">3.1.26.5</ecNumber>
    </recommendedName>
    <alternativeName>
        <fullName evidence="7">Protein C5</fullName>
    </alternativeName>
</protein>
<gene>
    <name evidence="7" type="primary">rnpA</name>
    <name evidence="9" type="ORF">A2988_02475</name>
</gene>
<evidence type="ECO:0000256" key="2">
    <source>
        <dbReference type="ARBA" id="ARBA00022694"/>
    </source>
</evidence>
<evidence type="ECO:0000256" key="6">
    <source>
        <dbReference type="ARBA" id="ARBA00022884"/>
    </source>
</evidence>
<dbReference type="InterPro" id="IPR000100">
    <property type="entry name" value="RNase_P"/>
</dbReference>
<evidence type="ECO:0000256" key="5">
    <source>
        <dbReference type="ARBA" id="ARBA00022801"/>
    </source>
</evidence>
<dbReference type="EC" id="3.1.26.5" evidence="7 8"/>
<dbReference type="InterPro" id="IPR014721">
    <property type="entry name" value="Ribsml_uS5_D2-typ_fold_subgr"/>
</dbReference>
<dbReference type="GO" id="GO:0030677">
    <property type="term" value="C:ribonuclease P complex"/>
    <property type="evidence" value="ECO:0007669"/>
    <property type="project" value="TreeGrafter"/>
</dbReference>
<dbReference type="PROSITE" id="PS00648">
    <property type="entry name" value="RIBONUCLEASE_P"/>
    <property type="match status" value="1"/>
</dbReference>
<evidence type="ECO:0000256" key="3">
    <source>
        <dbReference type="ARBA" id="ARBA00022722"/>
    </source>
</evidence>
<dbReference type="PANTHER" id="PTHR33992">
    <property type="entry name" value="RIBONUCLEASE P PROTEIN COMPONENT"/>
    <property type="match status" value="1"/>
</dbReference>
<dbReference type="GO" id="GO:0042781">
    <property type="term" value="F:3'-tRNA processing endoribonuclease activity"/>
    <property type="evidence" value="ECO:0007669"/>
    <property type="project" value="TreeGrafter"/>
</dbReference>
<dbReference type="GO" id="GO:0001682">
    <property type="term" value="P:tRNA 5'-leader removal"/>
    <property type="evidence" value="ECO:0007669"/>
    <property type="project" value="UniProtKB-UniRule"/>
</dbReference>
<dbReference type="InterPro" id="IPR020568">
    <property type="entry name" value="Ribosomal_Su5_D2-typ_SF"/>
</dbReference>
<dbReference type="Proteomes" id="UP000176650">
    <property type="component" value="Unassembled WGS sequence"/>
</dbReference>
<dbReference type="STRING" id="1797298.A2988_02475"/>
<dbReference type="Gene3D" id="3.30.230.10">
    <property type="match status" value="1"/>
</dbReference>
<evidence type="ECO:0000256" key="7">
    <source>
        <dbReference type="HAMAP-Rule" id="MF_00227"/>
    </source>
</evidence>
<reference evidence="9 10" key="1">
    <citation type="journal article" date="2016" name="Nat. Commun.">
        <title>Thousands of microbial genomes shed light on interconnected biogeochemical processes in an aquifer system.</title>
        <authorList>
            <person name="Anantharaman K."/>
            <person name="Brown C.T."/>
            <person name="Hug L.A."/>
            <person name="Sharon I."/>
            <person name="Castelle C.J."/>
            <person name="Probst A.J."/>
            <person name="Thomas B.C."/>
            <person name="Singh A."/>
            <person name="Wilkins M.J."/>
            <person name="Karaoz U."/>
            <person name="Brodie E.L."/>
            <person name="Williams K.H."/>
            <person name="Hubbard S.S."/>
            <person name="Banfield J.F."/>
        </authorList>
    </citation>
    <scope>NUCLEOTIDE SEQUENCE [LARGE SCALE GENOMIC DNA]</scope>
</reference>
<dbReference type="SUPFAM" id="SSF54211">
    <property type="entry name" value="Ribosomal protein S5 domain 2-like"/>
    <property type="match status" value="1"/>
</dbReference>
<dbReference type="GO" id="GO:0004526">
    <property type="term" value="F:ribonuclease P activity"/>
    <property type="evidence" value="ECO:0007669"/>
    <property type="project" value="UniProtKB-UniRule"/>
</dbReference>
<keyword evidence="2 7" id="KW-0819">tRNA processing</keyword>
<comment type="caution">
    <text evidence="9">The sequence shown here is derived from an EMBL/GenBank/DDBJ whole genome shotgun (WGS) entry which is preliminary data.</text>
</comment>
<keyword evidence="6 7" id="KW-0694">RNA-binding</keyword>
<evidence type="ECO:0000313" key="9">
    <source>
        <dbReference type="EMBL" id="OGD34370.1"/>
    </source>
</evidence>
<comment type="similarity">
    <text evidence="7">Belongs to the RnpA family.</text>
</comment>
<keyword evidence="5 7" id="KW-0378">Hydrolase</keyword>
<sequence>MLEKKYRMLATRDFERVFARGGLVPGPFFLIRYLKRSRPESRFGFVVSTKVSKKAVERNTLKRRLREIARGATPFLSTGYDYVFIMKKTANKTPFAVLKENAAQALQKVR</sequence>
<proteinExistence type="inferred from homology"/>
<evidence type="ECO:0000256" key="4">
    <source>
        <dbReference type="ARBA" id="ARBA00022759"/>
    </source>
</evidence>
<comment type="subunit">
    <text evidence="7">Consists of a catalytic RNA component (M1 or rnpB) and a protein subunit.</text>
</comment>
<comment type="function">
    <text evidence="1 7">RNaseP catalyzes the removal of the 5'-leader sequence from pre-tRNA to produce the mature 5'-terminus. It can also cleave other RNA substrates such as 4.5S RNA. The protein component plays an auxiliary but essential role in vivo by binding to the 5'-leader sequence and broadening the substrate specificity of the ribozyme.</text>
</comment>
<dbReference type="NCBIfam" id="TIGR00188">
    <property type="entry name" value="rnpA"/>
    <property type="match status" value="1"/>
</dbReference>
<dbReference type="PANTHER" id="PTHR33992:SF1">
    <property type="entry name" value="RIBONUCLEASE P PROTEIN COMPONENT"/>
    <property type="match status" value="1"/>
</dbReference>
<organism evidence="9 10">
    <name type="scientific">Candidatus Azambacteria bacterium RIFCSPLOWO2_01_FULL_46_25</name>
    <dbReference type="NCBI Taxonomy" id="1797298"/>
    <lineage>
        <taxon>Bacteria</taxon>
        <taxon>Candidatus Azamiibacteriota</taxon>
    </lineage>
</organism>
<keyword evidence="3 7" id="KW-0540">Nuclease</keyword>
<evidence type="ECO:0000256" key="1">
    <source>
        <dbReference type="ARBA" id="ARBA00002663"/>
    </source>
</evidence>
<comment type="catalytic activity">
    <reaction evidence="7">
        <text>Endonucleolytic cleavage of RNA, removing 5'-extranucleotides from tRNA precursor.</text>
        <dbReference type="EC" id="3.1.26.5"/>
    </reaction>
</comment>
<evidence type="ECO:0000256" key="8">
    <source>
        <dbReference type="NCBIfam" id="TIGR00188"/>
    </source>
</evidence>
<dbReference type="Pfam" id="PF00825">
    <property type="entry name" value="Ribonuclease_P"/>
    <property type="match status" value="1"/>
</dbReference>
<dbReference type="HAMAP" id="MF_00227">
    <property type="entry name" value="RNase_P"/>
    <property type="match status" value="1"/>
</dbReference>
<dbReference type="InterPro" id="IPR020539">
    <property type="entry name" value="RNase_P_CS"/>
</dbReference>
<keyword evidence="4 7" id="KW-0255">Endonuclease</keyword>
<dbReference type="AlphaFoldDB" id="A0A1F5BUU2"/>
<dbReference type="GO" id="GO:0000049">
    <property type="term" value="F:tRNA binding"/>
    <property type="evidence" value="ECO:0007669"/>
    <property type="project" value="UniProtKB-UniRule"/>
</dbReference>
<accession>A0A1F5BUU2</accession>
<name>A0A1F5BUU2_9BACT</name>
<dbReference type="EMBL" id="MEYS01000001">
    <property type="protein sequence ID" value="OGD34370.1"/>
    <property type="molecule type" value="Genomic_DNA"/>
</dbReference>
<evidence type="ECO:0000313" key="10">
    <source>
        <dbReference type="Proteomes" id="UP000176650"/>
    </source>
</evidence>